<dbReference type="InterPro" id="IPR001881">
    <property type="entry name" value="EGF-like_Ca-bd_dom"/>
</dbReference>
<dbReference type="PANTHER" id="PTHR24050">
    <property type="entry name" value="PA14 DOMAIN-CONTAINING PROTEIN"/>
    <property type="match status" value="1"/>
</dbReference>
<dbReference type="SUPFAM" id="SSF57196">
    <property type="entry name" value="EGF/Laminin"/>
    <property type="match status" value="1"/>
</dbReference>
<dbReference type="InterPro" id="IPR018097">
    <property type="entry name" value="EGF_Ca-bd_CS"/>
</dbReference>
<organism evidence="8 9">
    <name type="scientific">Bos mutus</name>
    <name type="common">wild yak</name>
    <dbReference type="NCBI Taxonomy" id="72004"/>
    <lineage>
        <taxon>Eukaryota</taxon>
        <taxon>Metazoa</taxon>
        <taxon>Chordata</taxon>
        <taxon>Craniata</taxon>
        <taxon>Vertebrata</taxon>
        <taxon>Euteleostomi</taxon>
        <taxon>Mammalia</taxon>
        <taxon>Eutheria</taxon>
        <taxon>Laurasiatheria</taxon>
        <taxon>Artiodactyla</taxon>
        <taxon>Ruminantia</taxon>
        <taxon>Pecora</taxon>
        <taxon>Bovidae</taxon>
        <taxon>Bovinae</taxon>
        <taxon>Bos</taxon>
    </lineage>
</organism>
<protein>
    <recommendedName>
        <fullName evidence="7">EGF-like domain-containing protein</fullName>
    </recommendedName>
</protein>
<keyword evidence="1 6" id="KW-0245">EGF-like domain</keyword>
<dbReference type="AlphaFoldDB" id="A0A6B0SBV1"/>
<dbReference type="SMART" id="SM00179">
    <property type="entry name" value="EGF_CA"/>
    <property type="match status" value="1"/>
</dbReference>
<comment type="caution">
    <text evidence="8">The sequence shown here is derived from an EMBL/GenBank/DDBJ whole genome shotgun (WGS) entry which is preliminary data.</text>
</comment>
<gene>
    <name evidence="8" type="ORF">E5288_WYG016828</name>
</gene>
<dbReference type="PROSITE" id="PS50026">
    <property type="entry name" value="EGF_3"/>
    <property type="match status" value="1"/>
</dbReference>
<dbReference type="SMART" id="SM00181">
    <property type="entry name" value="EGF"/>
    <property type="match status" value="2"/>
</dbReference>
<dbReference type="PROSITE" id="PS00010">
    <property type="entry name" value="ASX_HYDROXYL"/>
    <property type="match status" value="1"/>
</dbReference>
<dbReference type="PROSITE" id="PS01187">
    <property type="entry name" value="EGF_CA"/>
    <property type="match status" value="1"/>
</dbReference>
<keyword evidence="9" id="KW-1185">Reference proteome</keyword>
<evidence type="ECO:0000256" key="5">
    <source>
        <dbReference type="ARBA" id="ARBA00023180"/>
    </source>
</evidence>
<name>A0A6B0SBV1_9CETA</name>
<proteinExistence type="predicted"/>
<feature type="domain" description="EGF-like" evidence="7">
    <location>
        <begin position="92"/>
        <end position="131"/>
    </location>
</feature>
<keyword evidence="4" id="KW-1015">Disulfide bond</keyword>
<sequence>MPESLGTGLPRGGPSMSQRINVQRSKQAFLAIAESSFHMLAVSGTPSRSRKSTCEPGCKFAMCEPGCKFGECVGLNKCICFPRYTRKPCSQDVNECGFKPRPCQHRCVNTHGSYKCFCLSSHMLLLNATCSNNQVQCIGQQNQPGGQQDTTPAQIPFGSPSGTQMMKLIL</sequence>
<evidence type="ECO:0000256" key="4">
    <source>
        <dbReference type="ARBA" id="ARBA00023157"/>
    </source>
</evidence>
<accession>A0A6B0SBV1</accession>
<dbReference type="Proteomes" id="UP000322234">
    <property type="component" value="Unassembled WGS sequence"/>
</dbReference>
<evidence type="ECO:0000256" key="1">
    <source>
        <dbReference type="ARBA" id="ARBA00022536"/>
    </source>
</evidence>
<dbReference type="CDD" id="cd00054">
    <property type="entry name" value="EGF_CA"/>
    <property type="match status" value="1"/>
</dbReference>
<evidence type="ECO:0000313" key="8">
    <source>
        <dbReference type="EMBL" id="MXQ99511.1"/>
    </source>
</evidence>
<dbReference type="GO" id="GO:0005509">
    <property type="term" value="F:calcium ion binding"/>
    <property type="evidence" value="ECO:0007669"/>
    <property type="project" value="InterPro"/>
</dbReference>
<dbReference type="PANTHER" id="PTHR24050:SF24">
    <property type="entry name" value="EPIDERMAL GROWTH FACTOR-LIKE PROTEIN 6"/>
    <property type="match status" value="1"/>
</dbReference>
<evidence type="ECO:0000256" key="2">
    <source>
        <dbReference type="ARBA" id="ARBA00022729"/>
    </source>
</evidence>
<reference evidence="8" key="1">
    <citation type="submission" date="2019-10" db="EMBL/GenBank/DDBJ databases">
        <title>The sequence and de novo assembly of the wild yak genome.</title>
        <authorList>
            <person name="Liu Y."/>
        </authorList>
    </citation>
    <scope>NUCLEOTIDE SEQUENCE [LARGE SCALE GENOMIC DNA]</scope>
    <source>
        <strain evidence="8">WY2019</strain>
    </source>
</reference>
<dbReference type="InterPro" id="IPR000742">
    <property type="entry name" value="EGF"/>
</dbReference>
<dbReference type="Gene3D" id="2.10.25.10">
    <property type="entry name" value="Laminin"/>
    <property type="match status" value="1"/>
</dbReference>
<dbReference type="EMBL" id="VBQZ03000497">
    <property type="protein sequence ID" value="MXQ99511.1"/>
    <property type="molecule type" value="Genomic_DNA"/>
</dbReference>
<keyword evidence="3" id="KW-0677">Repeat</keyword>
<dbReference type="InterPro" id="IPR052235">
    <property type="entry name" value="Nephronectin_domain"/>
</dbReference>
<dbReference type="InterPro" id="IPR000152">
    <property type="entry name" value="EGF-type_Asp/Asn_hydroxyl_site"/>
</dbReference>
<evidence type="ECO:0000256" key="6">
    <source>
        <dbReference type="PROSITE-ProRule" id="PRU00076"/>
    </source>
</evidence>
<keyword evidence="2" id="KW-0732">Signal</keyword>
<comment type="caution">
    <text evidence="6">Lacks conserved residue(s) required for the propagation of feature annotation.</text>
</comment>
<evidence type="ECO:0000256" key="3">
    <source>
        <dbReference type="ARBA" id="ARBA00022737"/>
    </source>
</evidence>
<keyword evidence="5" id="KW-0325">Glycoprotein</keyword>
<evidence type="ECO:0000313" key="9">
    <source>
        <dbReference type="Proteomes" id="UP000322234"/>
    </source>
</evidence>
<evidence type="ECO:0000259" key="7">
    <source>
        <dbReference type="PROSITE" id="PS50026"/>
    </source>
</evidence>